<dbReference type="Proteomes" id="UP000198432">
    <property type="component" value="Unassembled WGS sequence"/>
</dbReference>
<evidence type="ECO:0000313" key="3">
    <source>
        <dbReference type="Proteomes" id="UP000198432"/>
    </source>
</evidence>
<proteinExistence type="predicted"/>
<gene>
    <name evidence="2" type="ORF">SAMN06296052_12217</name>
</gene>
<sequence>MPVGSIGKRNIMRGIVYVFVLAGLFCLASCDRPGEERAEELDERAEELTDEAEERTDKMDELEDEIDTTAVIVE</sequence>
<evidence type="ECO:0000256" key="1">
    <source>
        <dbReference type="SAM" id="MobiDB-lite"/>
    </source>
</evidence>
<name>A0A239JIU3_9BACT</name>
<reference evidence="3" key="1">
    <citation type="submission" date="2017-06" db="EMBL/GenBank/DDBJ databases">
        <authorList>
            <person name="Varghese N."/>
            <person name="Submissions S."/>
        </authorList>
    </citation>
    <scope>NUCLEOTIDE SEQUENCE [LARGE SCALE GENOMIC DNA]</scope>
    <source>
        <strain evidence="3">NKM1</strain>
    </source>
</reference>
<dbReference type="EMBL" id="FZOQ01000022">
    <property type="protein sequence ID" value="SNT05502.1"/>
    <property type="molecule type" value="Genomic_DNA"/>
</dbReference>
<feature type="compositionally biased region" description="Acidic residues" evidence="1">
    <location>
        <begin position="37"/>
        <end position="59"/>
    </location>
</feature>
<organism evidence="2 3">
    <name type="scientific">Pontibacter ummariensis</name>
    <dbReference type="NCBI Taxonomy" id="1610492"/>
    <lineage>
        <taxon>Bacteria</taxon>
        <taxon>Pseudomonadati</taxon>
        <taxon>Bacteroidota</taxon>
        <taxon>Cytophagia</taxon>
        <taxon>Cytophagales</taxon>
        <taxon>Hymenobacteraceae</taxon>
        <taxon>Pontibacter</taxon>
    </lineage>
</organism>
<accession>A0A239JIU3</accession>
<protein>
    <submittedName>
        <fullName evidence="2">Uncharacterized protein</fullName>
    </submittedName>
</protein>
<evidence type="ECO:0000313" key="2">
    <source>
        <dbReference type="EMBL" id="SNT05502.1"/>
    </source>
</evidence>
<feature type="region of interest" description="Disordered" evidence="1">
    <location>
        <begin position="36"/>
        <end position="59"/>
    </location>
</feature>
<dbReference type="AlphaFoldDB" id="A0A239JIU3"/>
<keyword evidence="3" id="KW-1185">Reference proteome</keyword>